<evidence type="ECO:0000256" key="2">
    <source>
        <dbReference type="ARBA" id="ARBA00012438"/>
    </source>
</evidence>
<keyword evidence="8" id="KW-0843">Virulence</keyword>
<protein>
    <recommendedName>
        <fullName evidence="2">histidine kinase</fullName>
        <ecNumber evidence="2">2.7.13.3</ecNumber>
    </recommendedName>
</protein>
<keyword evidence="7" id="KW-0067">ATP-binding</keyword>
<gene>
    <name evidence="12" type="ORF">Y958_06585</name>
</gene>
<dbReference type="InterPro" id="IPR001610">
    <property type="entry name" value="PAC"/>
</dbReference>
<dbReference type="GO" id="GO:0004673">
    <property type="term" value="F:protein histidine kinase activity"/>
    <property type="evidence" value="ECO:0007669"/>
    <property type="project" value="UniProtKB-EC"/>
</dbReference>
<dbReference type="InterPro" id="IPR005467">
    <property type="entry name" value="His_kinase_dom"/>
</dbReference>
<keyword evidence="4" id="KW-0808">Transferase</keyword>
<organism evidence="12 13">
    <name type="scientific">Nitrospirillum viridazoti CBAmc</name>
    <dbReference type="NCBI Taxonomy" id="1441467"/>
    <lineage>
        <taxon>Bacteria</taxon>
        <taxon>Pseudomonadati</taxon>
        <taxon>Pseudomonadota</taxon>
        <taxon>Alphaproteobacteria</taxon>
        <taxon>Rhodospirillales</taxon>
        <taxon>Azospirillaceae</taxon>
        <taxon>Nitrospirillum</taxon>
        <taxon>Nitrospirillum viridazoti</taxon>
    </lineage>
</organism>
<dbReference type="NCBIfam" id="TIGR00229">
    <property type="entry name" value="sensory_box"/>
    <property type="match status" value="3"/>
</dbReference>
<evidence type="ECO:0000259" key="11">
    <source>
        <dbReference type="PROSITE" id="PS50113"/>
    </source>
</evidence>
<feature type="domain" description="PAC" evidence="11">
    <location>
        <begin position="313"/>
        <end position="363"/>
    </location>
</feature>
<dbReference type="Gene3D" id="3.30.450.20">
    <property type="entry name" value="PAS domain"/>
    <property type="match status" value="3"/>
</dbReference>
<evidence type="ECO:0000256" key="6">
    <source>
        <dbReference type="ARBA" id="ARBA00022777"/>
    </source>
</evidence>
<dbReference type="InterPro" id="IPR000014">
    <property type="entry name" value="PAS"/>
</dbReference>
<evidence type="ECO:0000256" key="8">
    <source>
        <dbReference type="ARBA" id="ARBA00023026"/>
    </source>
</evidence>
<evidence type="ECO:0000256" key="3">
    <source>
        <dbReference type="ARBA" id="ARBA00022553"/>
    </source>
</evidence>
<evidence type="ECO:0000259" key="10">
    <source>
        <dbReference type="PROSITE" id="PS50112"/>
    </source>
</evidence>
<dbReference type="SMART" id="SM00387">
    <property type="entry name" value="HATPase_c"/>
    <property type="match status" value="1"/>
</dbReference>
<evidence type="ECO:0000256" key="5">
    <source>
        <dbReference type="ARBA" id="ARBA00022741"/>
    </source>
</evidence>
<dbReference type="SMART" id="SM00086">
    <property type="entry name" value="PAC"/>
    <property type="match status" value="3"/>
</dbReference>
<evidence type="ECO:0000256" key="4">
    <source>
        <dbReference type="ARBA" id="ARBA00022679"/>
    </source>
</evidence>
<dbReference type="InterPro" id="IPR011495">
    <property type="entry name" value="Sig_transdc_His_kin_sub2_dim/P"/>
</dbReference>
<evidence type="ECO:0000313" key="12">
    <source>
        <dbReference type="EMBL" id="ASG21864.1"/>
    </source>
</evidence>
<evidence type="ECO:0000313" key="13">
    <source>
        <dbReference type="Proteomes" id="UP000197153"/>
    </source>
</evidence>
<comment type="catalytic activity">
    <reaction evidence="1">
        <text>ATP + protein L-histidine = ADP + protein N-phospho-L-histidine.</text>
        <dbReference type="EC" id="2.7.13.3"/>
    </reaction>
</comment>
<dbReference type="Pfam" id="PF13426">
    <property type="entry name" value="PAS_9"/>
    <property type="match status" value="3"/>
</dbReference>
<accession>A0A248JUG2</accession>
<dbReference type="EMBL" id="CP022110">
    <property type="protein sequence ID" value="ASG21864.1"/>
    <property type="molecule type" value="Genomic_DNA"/>
</dbReference>
<dbReference type="GO" id="GO:0005524">
    <property type="term" value="F:ATP binding"/>
    <property type="evidence" value="ECO:0007669"/>
    <property type="project" value="UniProtKB-KW"/>
</dbReference>
<keyword evidence="13" id="KW-1185">Reference proteome</keyword>
<feature type="domain" description="PAC" evidence="11">
    <location>
        <begin position="192"/>
        <end position="242"/>
    </location>
</feature>
<dbReference type="Pfam" id="PF07568">
    <property type="entry name" value="HisKA_2"/>
    <property type="match status" value="1"/>
</dbReference>
<dbReference type="PANTHER" id="PTHR41523">
    <property type="entry name" value="TWO-COMPONENT SYSTEM SENSOR PROTEIN"/>
    <property type="match status" value="1"/>
</dbReference>
<feature type="domain" description="PAS" evidence="10">
    <location>
        <begin position="236"/>
        <end position="289"/>
    </location>
</feature>
<dbReference type="SUPFAM" id="SSF55874">
    <property type="entry name" value="ATPase domain of HSP90 chaperone/DNA topoisomerase II/histidine kinase"/>
    <property type="match status" value="1"/>
</dbReference>
<feature type="domain" description="PAC" evidence="11">
    <location>
        <begin position="69"/>
        <end position="121"/>
    </location>
</feature>
<evidence type="ECO:0000256" key="7">
    <source>
        <dbReference type="ARBA" id="ARBA00022840"/>
    </source>
</evidence>
<sequence length="575" mass="64695">MIHNIQEYAIFMMDPEGRVRSWNQGAVSIKGYQEQEILGRSFEIFFTEEDLARGEPAHELAMATANGTHEGEGWRRRKDGSTFWSSIDVTAFRDADGGLKGFIKICKDLTERRRTEARFRQVVESAPNAMVMINARGRIEMVNTQAERLFGYTRDEMLGQSVEMLVPDRFRHGHPEKRALFFSDPRSRPMGAGRDLFGRRKDGSEFPVEIGLNPIETDGETMVLSAIVDISDRKRMQERFRQVVESAPNAMVMINARGRIEMVNTQAERLFGYARDELLGQSVEMLVPDRFRHDHPEKRASFFSDPRSRPMGAGRDLFGRRKDGSEFPVEIGLNPIETDGETMVLSAIVDISDRKQKEARIQAALQEKDLLLGEIHHRVKNNLQIVHSFIDLQLYRIQDQAIRDMLSDTKNRVQSMSLIHQILYESKNFSEVDLGLFLKGLAPTLVAAYGLDAGRVSLKIDVGELFLPINAAIPCGLLVNELITNALKHGFPGDRHGEVSVTFARLGEDQAMLRVSDDGVGIGGDLDIQLATTMGLSLVNLLSQQLMGILQVHRRDPTCFTLVFPMTPAIEKVPA</sequence>
<proteinExistence type="predicted"/>
<evidence type="ECO:0000259" key="9">
    <source>
        <dbReference type="PROSITE" id="PS50109"/>
    </source>
</evidence>
<dbReference type="KEGG" id="nao:Y958_06585"/>
<evidence type="ECO:0000256" key="1">
    <source>
        <dbReference type="ARBA" id="ARBA00000085"/>
    </source>
</evidence>
<dbReference type="Gene3D" id="3.30.565.10">
    <property type="entry name" value="Histidine kinase-like ATPase, C-terminal domain"/>
    <property type="match status" value="1"/>
</dbReference>
<keyword evidence="3" id="KW-0597">Phosphoprotein</keyword>
<keyword evidence="6 12" id="KW-0418">Kinase</keyword>
<dbReference type="PANTHER" id="PTHR41523:SF8">
    <property type="entry name" value="ETHYLENE RESPONSE SENSOR PROTEIN"/>
    <property type="match status" value="1"/>
</dbReference>
<dbReference type="Pfam" id="PF02518">
    <property type="entry name" value="HATPase_c"/>
    <property type="match status" value="1"/>
</dbReference>
<feature type="domain" description="PAS" evidence="10">
    <location>
        <begin position="115"/>
        <end position="168"/>
    </location>
</feature>
<keyword evidence="5" id="KW-0547">Nucleotide-binding</keyword>
<feature type="domain" description="Histidine kinase" evidence="9">
    <location>
        <begin position="374"/>
        <end position="568"/>
    </location>
</feature>
<feature type="domain" description="PAS" evidence="10">
    <location>
        <begin position="10"/>
        <end position="65"/>
    </location>
</feature>
<name>A0A248JUG2_9PROT</name>
<dbReference type="InterPro" id="IPR036890">
    <property type="entry name" value="HATPase_C_sf"/>
</dbReference>
<dbReference type="PROSITE" id="PS50112">
    <property type="entry name" value="PAS"/>
    <property type="match status" value="3"/>
</dbReference>
<dbReference type="PROSITE" id="PS50113">
    <property type="entry name" value="PAC"/>
    <property type="match status" value="3"/>
</dbReference>
<dbReference type="Proteomes" id="UP000197153">
    <property type="component" value="Chromosome 1"/>
</dbReference>
<dbReference type="PROSITE" id="PS50109">
    <property type="entry name" value="HIS_KIN"/>
    <property type="match status" value="1"/>
</dbReference>
<dbReference type="AlphaFoldDB" id="A0A248JUG2"/>
<dbReference type="InterPro" id="IPR003594">
    <property type="entry name" value="HATPase_dom"/>
</dbReference>
<dbReference type="InterPro" id="IPR000700">
    <property type="entry name" value="PAS-assoc_C"/>
</dbReference>
<dbReference type="SUPFAM" id="SSF55785">
    <property type="entry name" value="PYP-like sensor domain (PAS domain)"/>
    <property type="match status" value="3"/>
</dbReference>
<reference evidence="12 13" key="1">
    <citation type="submission" date="2017-06" db="EMBL/GenBank/DDBJ databases">
        <title>Complete genome sequence of Nitrospirillum amazonense strain CBAmC, an endophytic nitrogen-fixing and plant growth-promoting bacterium, isolated from sugarcane.</title>
        <authorList>
            <person name="Schwab S."/>
            <person name="dos Santos Teixeira K.R."/>
            <person name="Simoes Araujo J.L."/>
            <person name="Soares Vidal M."/>
            <person name="Borges de Freitas H.R."/>
            <person name="Rivello Crivelaro A.L."/>
            <person name="Bueno de Camargo Nunes A."/>
            <person name="dos Santos C.M."/>
            <person name="Palmeira da Silva Rosa D."/>
            <person name="da Silva Padilha D."/>
            <person name="da Silva E."/>
            <person name="Araujo Terra L."/>
            <person name="Soares Mendes V."/>
            <person name="Farinelli L."/>
            <person name="Magalhaes Cruz L."/>
            <person name="Baldani J.I."/>
        </authorList>
    </citation>
    <scope>NUCLEOTIDE SEQUENCE [LARGE SCALE GENOMIC DNA]</scope>
    <source>
        <strain evidence="12 13">CBAmC</strain>
    </source>
</reference>
<dbReference type="SMART" id="SM00091">
    <property type="entry name" value="PAS"/>
    <property type="match status" value="3"/>
</dbReference>
<dbReference type="EC" id="2.7.13.3" evidence="2"/>
<dbReference type="InterPro" id="IPR035965">
    <property type="entry name" value="PAS-like_dom_sf"/>
</dbReference>
<dbReference type="CDD" id="cd00130">
    <property type="entry name" value="PAS"/>
    <property type="match status" value="3"/>
</dbReference>